<reference evidence="2 3" key="1">
    <citation type="submission" date="2018-09" db="EMBL/GenBank/DDBJ databases">
        <title>Nocardia yunnanensis sp. nov., an actinomycete isolated from a soil sample.</title>
        <authorList>
            <person name="Zhang J."/>
        </authorList>
    </citation>
    <scope>NUCLEOTIDE SEQUENCE [LARGE SCALE GENOMIC DNA]</scope>
    <source>
        <strain evidence="2 3">CFHS0054</strain>
    </source>
</reference>
<dbReference type="Proteomes" id="UP000267164">
    <property type="component" value="Chromosome"/>
</dbReference>
<dbReference type="AlphaFoldDB" id="A0A386ZG87"/>
<dbReference type="InterPro" id="IPR043917">
    <property type="entry name" value="DUF5753"/>
</dbReference>
<gene>
    <name evidence="2" type="ORF">D7D52_25420</name>
</gene>
<proteinExistence type="predicted"/>
<evidence type="ECO:0000259" key="1">
    <source>
        <dbReference type="Pfam" id="PF19054"/>
    </source>
</evidence>
<evidence type="ECO:0000313" key="3">
    <source>
        <dbReference type="Proteomes" id="UP000267164"/>
    </source>
</evidence>
<sequence>MRTRANKTALAAGLQAETSRMTIVRLEEGLLTKITTMQLKCLLDFYGADESSRTEALNMWSEVREQTKAAKLQGNSKGFWQPYTDQLRANFPHYLRLEATADHITTHQLVMVHGLLQTADYRRAIAKLDAPHLSIVNTERRIELMERRQTRLDDPNFSMEVLLSEAVLRHRPASSDVMAGQMRWLAEMSERDNLSIRVVPFDVGPHRGLAIQSFTLLEFTRLEGHLAEPPVVYLEGAIGALYHEQADVIERYREAIIAVRTVALSEDDTRSMVLRVAKEYAA</sequence>
<feature type="domain" description="DUF5753" evidence="1">
    <location>
        <begin position="92"/>
        <end position="273"/>
    </location>
</feature>
<accession>A0A386ZG87</accession>
<protein>
    <submittedName>
        <fullName evidence="2">XRE family transcriptional regulator</fullName>
    </submittedName>
</protein>
<dbReference type="EMBL" id="CP032568">
    <property type="protein sequence ID" value="AYF76601.1"/>
    <property type="molecule type" value="Genomic_DNA"/>
</dbReference>
<dbReference type="Pfam" id="PF19054">
    <property type="entry name" value="DUF5753"/>
    <property type="match status" value="1"/>
</dbReference>
<dbReference type="KEGG" id="nyu:D7D52_25420"/>
<evidence type="ECO:0000313" key="2">
    <source>
        <dbReference type="EMBL" id="AYF76601.1"/>
    </source>
</evidence>
<organism evidence="2 3">
    <name type="scientific">Nocardia yunnanensis</name>
    <dbReference type="NCBI Taxonomy" id="2382165"/>
    <lineage>
        <taxon>Bacteria</taxon>
        <taxon>Bacillati</taxon>
        <taxon>Actinomycetota</taxon>
        <taxon>Actinomycetes</taxon>
        <taxon>Mycobacteriales</taxon>
        <taxon>Nocardiaceae</taxon>
        <taxon>Nocardia</taxon>
    </lineage>
</organism>
<keyword evidence="3" id="KW-1185">Reference proteome</keyword>
<name>A0A386ZG87_9NOCA</name>
<dbReference type="OrthoDB" id="4530823at2"/>